<accession>A0A1I5CRN6</accession>
<name>A0A1I5CRN6_9FLAO</name>
<gene>
    <name evidence="2" type="ORF">SAMN05421741_11335</name>
</gene>
<dbReference type="RefSeq" id="WP_143095619.1">
    <property type="nucleotide sequence ID" value="NZ_FOVI01000013.1"/>
</dbReference>
<feature type="signal peptide" evidence="1">
    <location>
        <begin position="1"/>
        <end position="21"/>
    </location>
</feature>
<evidence type="ECO:0000313" key="2">
    <source>
        <dbReference type="EMBL" id="SFN89669.1"/>
    </source>
</evidence>
<evidence type="ECO:0000313" key="3">
    <source>
        <dbReference type="Proteomes" id="UP000199036"/>
    </source>
</evidence>
<protein>
    <submittedName>
        <fullName evidence="2">Uncharacterized protein</fullName>
    </submittedName>
</protein>
<reference evidence="3" key="1">
    <citation type="submission" date="2016-10" db="EMBL/GenBank/DDBJ databases">
        <authorList>
            <person name="Varghese N."/>
            <person name="Submissions S."/>
        </authorList>
    </citation>
    <scope>NUCLEOTIDE SEQUENCE [LARGE SCALE GENOMIC DNA]</scope>
    <source>
        <strain evidence="3">DS-12</strain>
    </source>
</reference>
<keyword evidence="1" id="KW-0732">Signal</keyword>
<feature type="chain" id="PRO_5011561439" evidence="1">
    <location>
        <begin position="22"/>
        <end position="196"/>
    </location>
</feature>
<dbReference type="Proteomes" id="UP000199036">
    <property type="component" value="Unassembled WGS sequence"/>
</dbReference>
<organism evidence="2 3">
    <name type="scientific">Paenimyroides ummariense</name>
    <dbReference type="NCBI Taxonomy" id="913024"/>
    <lineage>
        <taxon>Bacteria</taxon>
        <taxon>Pseudomonadati</taxon>
        <taxon>Bacteroidota</taxon>
        <taxon>Flavobacteriia</taxon>
        <taxon>Flavobacteriales</taxon>
        <taxon>Flavobacteriaceae</taxon>
        <taxon>Paenimyroides</taxon>
    </lineage>
</organism>
<dbReference type="OrthoDB" id="1341439at2"/>
<keyword evidence="3" id="KW-1185">Reference proteome</keyword>
<sequence length="196" mass="22799">MKKFFLAAVAISALCSSCETTDDTLLSETNYKSLNAQKTKGLTNTDYETYRNVVENFVYNSDQSYIDNVVSFEKHVNRTLKSDTQANTYESINLEQLKMLLEKHENIIDELHYSAEFKEYLYHIVHKNNVVDFQLKDEKENRLMYTLFKVHNDNKGNGNDDKLNKRRTIAFAYGNQYSFKQAVLYAGAIELKTKIN</sequence>
<proteinExistence type="predicted"/>
<dbReference type="AlphaFoldDB" id="A0A1I5CRN6"/>
<dbReference type="STRING" id="913024.SAMN05421741_11335"/>
<dbReference type="EMBL" id="FOVI01000013">
    <property type="protein sequence ID" value="SFN89669.1"/>
    <property type="molecule type" value="Genomic_DNA"/>
</dbReference>
<evidence type="ECO:0000256" key="1">
    <source>
        <dbReference type="SAM" id="SignalP"/>
    </source>
</evidence>